<comment type="caution">
    <text evidence="2">The sequence shown here is derived from an EMBL/GenBank/DDBJ whole genome shotgun (WGS) entry which is preliminary data.</text>
</comment>
<dbReference type="AlphaFoldDB" id="A0A2C5XJX6"/>
<evidence type="ECO:0000256" key="1">
    <source>
        <dbReference type="SAM" id="MobiDB-lite"/>
    </source>
</evidence>
<reference evidence="2 3" key="2">
    <citation type="journal article" date="2013" name="IMA Fungus">
        <title>IMA Genome-F 1: Ceratocystis fimbriata: Draft nuclear genome sequence for the plant pathogen, Ceratocystis fimbriata.</title>
        <authorList>
            <person name="Wilken P.M."/>
            <person name="Steenkamp E.T."/>
            <person name="Wingfield M.J."/>
            <person name="de Beer Z.W."/>
            <person name="Wingfield B.D."/>
        </authorList>
    </citation>
    <scope>NUCLEOTIDE SEQUENCE [LARGE SCALE GENOMIC DNA]</scope>
    <source>
        <strain evidence="2 3">CBS 114723</strain>
    </source>
</reference>
<proteinExistence type="predicted"/>
<accession>A0A2C5XJX6</accession>
<dbReference type="EMBL" id="APWK03000008">
    <property type="protein sequence ID" value="PHH55791.1"/>
    <property type="molecule type" value="Genomic_DNA"/>
</dbReference>
<evidence type="ECO:0000313" key="2">
    <source>
        <dbReference type="EMBL" id="PHH55791.1"/>
    </source>
</evidence>
<dbReference type="Proteomes" id="UP000222788">
    <property type="component" value="Unassembled WGS sequence"/>
</dbReference>
<reference evidence="2 3" key="1">
    <citation type="journal article" date="2013" name="Fungal Biol.">
        <title>Analysis of microsatellite markers in the genome of the plant pathogen Ceratocystis fimbriata.</title>
        <authorList>
            <person name="Simpson M.C."/>
            <person name="Wilken P.M."/>
            <person name="Coetzee M.P."/>
            <person name="Wingfield M.J."/>
            <person name="Wingfield B.D."/>
        </authorList>
    </citation>
    <scope>NUCLEOTIDE SEQUENCE [LARGE SCALE GENOMIC DNA]</scope>
    <source>
        <strain evidence="2 3">CBS 114723</strain>
    </source>
</reference>
<sequence>MMKPLNTTGLVGLENGCNTYGDVDLPPSRFELRLGLVFEQNGKAKFGMLDTAPNGASSSMITAPSDATNSLKKP</sequence>
<evidence type="ECO:0000313" key="3">
    <source>
        <dbReference type="Proteomes" id="UP000222788"/>
    </source>
</evidence>
<keyword evidence="3" id="KW-1185">Reference proteome</keyword>
<name>A0A2C5XJX6_9PEZI</name>
<protein>
    <submittedName>
        <fullName evidence="2">Uncharacterized protein</fullName>
    </submittedName>
</protein>
<organism evidence="2 3">
    <name type="scientific">Ceratocystis fimbriata CBS 114723</name>
    <dbReference type="NCBI Taxonomy" id="1035309"/>
    <lineage>
        <taxon>Eukaryota</taxon>
        <taxon>Fungi</taxon>
        <taxon>Dikarya</taxon>
        <taxon>Ascomycota</taxon>
        <taxon>Pezizomycotina</taxon>
        <taxon>Sordariomycetes</taxon>
        <taxon>Hypocreomycetidae</taxon>
        <taxon>Microascales</taxon>
        <taxon>Ceratocystidaceae</taxon>
        <taxon>Ceratocystis</taxon>
    </lineage>
</organism>
<feature type="region of interest" description="Disordered" evidence="1">
    <location>
        <begin position="55"/>
        <end position="74"/>
    </location>
</feature>
<gene>
    <name evidence="2" type="ORF">CFIMG_008514RA00001</name>
</gene>